<dbReference type="Proteomes" id="UP000030764">
    <property type="component" value="Unassembled WGS sequence"/>
</dbReference>
<sequence length="68" mass="7646">MSDMSGQRPDQCGCKVMDLFPVRDDLPGKRTGQRQMTVELAFAWSHASAADRRPPDQDAPLTRQMARL</sequence>
<evidence type="ECO:0000313" key="3">
    <source>
        <dbReference type="EMBL" id="KFD64256.1"/>
    </source>
</evidence>
<organism evidence="3">
    <name type="scientific">Trichuris suis</name>
    <name type="common">pig whipworm</name>
    <dbReference type="NCBI Taxonomy" id="68888"/>
    <lineage>
        <taxon>Eukaryota</taxon>
        <taxon>Metazoa</taxon>
        <taxon>Ecdysozoa</taxon>
        <taxon>Nematoda</taxon>
        <taxon>Enoplea</taxon>
        <taxon>Dorylaimia</taxon>
        <taxon>Trichinellida</taxon>
        <taxon>Trichuridae</taxon>
        <taxon>Trichuris</taxon>
    </lineage>
</organism>
<keyword evidence="4" id="KW-1185">Reference proteome</keyword>
<dbReference type="EMBL" id="KL363347">
    <property type="protein sequence ID" value="KFD46911.1"/>
    <property type="molecule type" value="Genomic_DNA"/>
</dbReference>
<name>A0A085N460_9BILA</name>
<proteinExistence type="predicted"/>
<evidence type="ECO:0000313" key="4">
    <source>
        <dbReference type="Proteomes" id="UP000030764"/>
    </source>
</evidence>
<dbReference type="Proteomes" id="UP000030758">
    <property type="component" value="Unassembled WGS sequence"/>
</dbReference>
<evidence type="ECO:0000313" key="2">
    <source>
        <dbReference type="EMBL" id="KFD46911.1"/>
    </source>
</evidence>
<feature type="region of interest" description="Disordered" evidence="1">
    <location>
        <begin position="45"/>
        <end position="68"/>
    </location>
</feature>
<evidence type="ECO:0000256" key="1">
    <source>
        <dbReference type="SAM" id="MobiDB-lite"/>
    </source>
</evidence>
<gene>
    <name evidence="2" type="ORF">M513_12201</name>
    <name evidence="3" type="ORF">M514_12201</name>
</gene>
<reference evidence="3 4" key="1">
    <citation type="journal article" date="2014" name="Nat. Genet.">
        <title>Genome and transcriptome of the porcine whipworm Trichuris suis.</title>
        <authorList>
            <person name="Jex A.R."/>
            <person name="Nejsum P."/>
            <person name="Schwarz E.M."/>
            <person name="Hu L."/>
            <person name="Young N.D."/>
            <person name="Hall R.S."/>
            <person name="Korhonen P.K."/>
            <person name="Liao S."/>
            <person name="Thamsborg S."/>
            <person name="Xia J."/>
            <person name="Xu P."/>
            <person name="Wang S."/>
            <person name="Scheerlinck J.P."/>
            <person name="Hofmann A."/>
            <person name="Sternberg P.W."/>
            <person name="Wang J."/>
            <person name="Gasser R.B."/>
        </authorList>
    </citation>
    <scope>NUCLEOTIDE SEQUENCE [LARGE SCALE GENOMIC DNA]</scope>
    <source>
        <strain evidence="3">DCEP-RM93F</strain>
        <strain evidence="2">DCEP-RM93M</strain>
    </source>
</reference>
<dbReference type="EMBL" id="KL367558">
    <property type="protein sequence ID" value="KFD64256.1"/>
    <property type="molecule type" value="Genomic_DNA"/>
</dbReference>
<accession>A0A085N460</accession>
<dbReference type="AlphaFoldDB" id="A0A085N460"/>
<protein>
    <submittedName>
        <fullName evidence="3">Uncharacterized protein</fullName>
    </submittedName>
</protein>